<dbReference type="Pfam" id="PF00149">
    <property type="entry name" value="Metallophos"/>
    <property type="match status" value="1"/>
</dbReference>
<protein>
    <recommendedName>
        <fullName evidence="4">Serine/threonine specific protein phosphatases domain-containing protein</fullName>
    </recommendedName>
</protein>
<evidence type="ECO:0000313" key="6">
    <source>
        <dbReference type="Proteomes" id="UP000694388"/>
    </source>
</evidence>
<evidence type="ECO:0000256" key="3">
    <source>
        <dbReference type="ARBA" id="ARBA00023211"/>
    </source>
</evidence>
<evidence type="ECO:0000256" key="1">
    <source>
        <dbReference type="ARBA" id="ARBA00001936"/>
    </source>
</evidence>
<dbReference type="InterPro" id="IPR051134">
    <property type="entry name" value="PPP_phosphatase"/>
</dbReference>
<keyword evidence="3" id="KW-0464">Manganese</keyword>
<keyword evidence="2" id="KW-0479">Metal-binding</keyword>
<dbReference type="AlphaFoldDB" id="A0A8C4QXW6"/>
<dbReference type="InterPro" id="IPR029052">
    <property type="entry name" value="Metallo-depent_PP-like"/>
</dbReference>
<dbReference type="Proteomes" id="UP000694388">
    <property type="component" value="Unplaced"/>
</dbReference>
<comment type="cofactor">
    <cofactor evidence="1">
        <name>Mn(2+)</name>
        <dbReference type="ChEBI" id="CHEBI:29035"/>
    </cofactor>
</comment>
<dbReference type="GO" id="GO:0046872">
    <property type="term" value="F:metal ion binding"/>
    <property type="evidence" value="ECO:0007669"/>
    <property type="project" value="UniProtKB-KW"/>
</dbReference>
<accession>A0A8C4QXW6</accession>
<dbReference type="Gene3D" id="3.60.21.10">
    <property type="match status" value="1"/>
</dbReference>
<evidence type="ECO:0000259" key="4">
    <source>
        <dbReference type="SMART" id="SM00156"/>
    </source>
</evidence>
<reference evidence="5" key="2">
    <citation type="submission" date="2025-09" db="UniProtKB">
        <authorList>
            <consortium name="Ensembl"/>
        </authorList>
    </citation>
    <scope>IDENTIFICATION</scope>
</reference>
<dbReference type="SMART" id="SM00156">
    <property type="entry name" value="PP2Ac"/>
    <property type="match status" value="1"/>
</dbReference>
<dbReference type="GeneTree" id="ENSGT00940000169749"/>
<dbReference type="InterPro" id="IPR004843">
    <property type="entry name" value="Calcineurin-like_PHP"/>
</dbReference>
<dbReference type="Ensembl" id="ENSEBUT00000022057.1">
    <property type="protein sequence ID" value="ENSEBUP00000021480.1"/>
    <property type="gene ID" value="ENSEBUG00000013261.1"/>
</dbReference>
<keyword evidence="6" id="KW-1185">Reference proteome</keyword>
<dbReference type="PANTHER" id="PTHR45668:SF3">
    <property type="entry name" value="SERINE_THREONINE-PROTEIN PHOSPHATASE RDGC"/>
    <property type="match status" value="1"/>
</dbReference>
<reference evidence="5" key="1">
    <citation type="submission" date="2025-08" db="UniProtKB">
        <authorList>
            <consortium name="Ensembl"/>
        </authorList>
    </citation>
    <scope>IDENTIFICATION</scope>
</reference>
<evidence type="ECO:0000313" key="5">
    <source>
        <dbReference type="Ensembl" id="ENSEBUP00000021480.1"/>
    </source>
</evidence>
<evidence type="ECO:0000256" key="2">
    <source>
        <dbReference type="ARBA" id="ARBA00022723"/>
    </source>
</evidence>
<dbReference type="PANTHER" id="PTHR45668">
    <property type="entry name" value="SERINE/THREONINE-PROTEIN PHOSPHATASE 5-RELATED"/>
    <property type="match status" value="1"/>
</dbReference>
<dbReference type="OMA" id="ESRYATE"/>
<proteinExistence type="predicted"/>
<organism evidence="5 6">
    <name type="scientific">Eptatretus burgeri</name>
    <name type="common">Inshore hagfish</name>
    <dbReference type="NCBI Taxonomy" id="7764"/>
    <lineage>
        <taxon>Eukaryota</taxon>
        <taxon>Metazoa</taxon>
        <taxon>Chordata</taxon>
        <taxon>Craniata</taxon>
        <taxon>Vertebrata</taxon>
        <taxon>Cyclostomata</taxon>
        <taxon>Myxini</taxon>
        <taxon>Myxiniformes</taxon>
        <taxon>Myxinidae</taxon>
        <taxon>Eptatretinae</taxon>
        <taxon>Eptatretus</taxon>
    </lineage>
</organism>
<name>A0A8C4QXW6_EPTBU</name>
<dbReference type="InterPro" id="IPR006186">
    <property type="entry name" value="Ser/Thr-sp_prot-phosphatase"/>
</dbReference>
<dbReference type="PRINTS" id="PR00114">
    <property type="entry name" value="STPHPHTASE"/>
</dbReference>
<feature type="domain" description="Serine/threonine specific protein phosphatases" evidence="4">
    <location>
        <begin position="1"/>
        <end position="172"/>
    </location>
</feature>
<dbReference type="SUPFAM" id="SSF56300">
    <property type="entry name" value="Metallo-dependent phosphatases"/>
    <property type="match status" value="1"/>
</dbReference>
<sequence length="178" mass="19888">MPVTGLRERSSPSTRMLESHVAYAATRLFASLPLATVVNRRVLVLHGGLSSNIRLRALHSLPRHQFLSVLRPPVQMDEKGQVSPKFRDWKQLMAVLWSDPTPKAGESDNLARGGGCCFGPDVTLSVLRHHNLSLLIRSHECVPRGFVYQHGNHGPHCFFCLKLLCSWEQPRCVCALGF</sequence>
<dbReference type="GO" id="GO:0016787">
    <property type="term" value="F:hydrolase activity"/>
    <property type="evidence" value="ECO:0007669"/>
    <property type="project" value="InterPro"/>
</dbReference>